<dbReference type="Pfam" id="PF05175">
    <property type="entry name" value="MTS"/>
    <property type="match status" value="1"/>
</dbReference>
<dbReference type="InterPro" id="IPR040758">
    <property type="entry name" value="PrmC_N"/>
</dbReference>
<comment type="similarity">
    <text evidence="5">Belongs to the protein N5-glutamine methyltransferase family. PrmC subfamily.</text>
</comment>
<dbReference type="InterPro" id="IPR007848">
    <property type="entry name" value="Small_mtfrase_dom"/>
</dbReference>
<sequence length="295" mass="32756">MATESTDNQPWTIQRLLTWTEQFLRSKQIESPRLEAQLLLAHVLRVPKIQLYVRSAEIPSEADRTTFRTLLKRRVEGMPVEYLIGVREFFLLPFRVTPAVLIPRPDTEVLVLEGLKRIRPLSAPRVLDLGTGSGAIAVVIAKQHAQARVTAVDISPEALEVAAGNAESNGVADRVQFLQGDLLAPVARDARFDLIVSNPPYIAHDEFPGLDREVRDFEPRLALDGGVDGLDFYRRLAVETIPFLAANGALMVEIGYTQDVLVRTILEHQGWQVEQTFSDGAGHPRVIAASRLQTA</sequence>
<dbReference type="Proteomes" id="UP000464378">
    <property type="component" value="Chromosome"/>
</dbReference>
<comment type="function">
    <text evidence="5">Methylates the class 1 translation termination release factors RF1/PrfA and RF2/PrfB on the glutamine residue of the universally conserved GGQ motif.</text>
</comment>
<feature type="binding site" evidence="5">
    <location>
        <position position="153"/>
    </location>
    <ligand>
        <name>S-adenosyl-L-methionine</name>
        <dbReference type="ChEBI" id="CHEBI:59789"/>
    </ligand>
</feature>
<dbReference type="Pfam" id="PF17827">
    <property type="entry name" value="PrmC_N"/>
    <property type="match status" value="1"/>
</dbReference>
<dbReference type="EMBL" id="LR586016">
    <property type="protein sequence ID" value="VIP02339.1"/>
    <property type="molecule type" value="Genomic_DNA"/>
</dbReference>
<dbReference type="PANTHER" id="PTHR18895">
    <property type="entry name" value="HEMK METHYLTRANSFERASE"/>
    <property type="match status" value="1"/>
</dbReference>
<dbReference type="HAMAP" id="MF_02126">
    <property type="entry name" value="RF_methyltr_PrmC"/>
    <property type="match status" value="1"/>
</dbReference>
<dbReference type="AlphaFoldDB" id="A0A6C2YM89"/>
<evidence type="ECO:0000256" key="2">
    <source>
        <dbReference type="ARBA" id="ARBA00022679"/>
    </source>
</evidence>
<evidence type="ECO:0000256" key="3">
    <source>
        <dbReference type="ARBA" id="ARBA00022691"/>
    </source>
</evidence>
<keyword evidence="1 5" id="KW-0489">Methyltransferase</keyword>
<feature type="domain" description="Methyltransferase small" evidence="6">
    <location>
        <begin position="122"/>
        <end position="204"/>
    </location>
</feature>
<evidence type="ECO:0000259" key="7">
    <source>
        <dbReference type="Pfam" id="PF17827"/>
    </source>
</evidence>
<feature type="binding site" evidence="5">
    <location>
        <position position="198"/>
    </location>
    <ligand>
        <name>S-adenosyl-L-methionine</name>
        <dbReference type="ChEBI" id="CHEBI:59789"/>
    </ligand>
</feature>
<dbReference type="GO" id="GO:0003676">
    <property type="term" value="F:nucleic acid binding"/>
    <property type="evidence" value="ECO:0007669"/>
    <property type="project" value="InterPro"/>
</dbReference>
<dbReference type="NCBIfam" id="TIGR00536">
    <property type="entry name" value="hemK_fam"/>
    <property type="match status" value="1"/>
</dbReference>
<dbReference type="KEGG" id="tim:GMBLW1_16210"/>
<dbReference type="Gene3D" id="1.10.8.10">
    <property type="entry name" value="DNA helicase RuvA subunit, C-terminal domain"/>
    <property type="match status" value="1"/>
</dbReference>
<protein>
    <recommendedName>
        <fullName evidence="5">Release factor glutamine methyltransferase</fullName>
        <shortName evidence="5">RF MTase</shortName>
        <ecNumber evidence="5">2.1.1.297</ecNumber>
    </recommendedName>
    <alternativeName>
        <fullName evidence="5">N5-glutamine methyltransferase PrmC</fullName>
    </alternativeName>
    <alternativeName>
        <fullName evidence="5">Protein-(glutamine-N5) MTase PrmC</fullName>
    </alternativeName>
    <alternativeName>
        <fullName evidence="5">Protein-glutamine N-methyltransferase PrmC</fullName>
    </alternativeName>
</protein>
<dbReference type="CDD" id="cd02440">
    <property type="entry name" value="AdoMet_MTases"/>
    <property type="match status" value="1"/>
</dbReference>
<evidence type="ECO:0000256" key="5">
    <source>
        <dbReference type="HAMAP-Rule" id="MF_02126"/>
    </source>
</evidence>
<dbReference type="EC" id="2.1.1.297" evidence="5"/>
<feature type="domain" description="Release factor glutamine methyltransferase N-terminal" evidence="7">
    <location>
        <begin position="16"/>
        <end position="85"/>
    </location>
</feature>
<accession>A0A6C2YM89</accession>
<dbReference type="InParanoid" id="A0A6C2YM89"/>
<comment type="catalytic activity">
    <reaction evidence="4 5">
        <text>L-glutaminyl-[peptide chain release factor] + S-adenosyl-L-methionine = N(5)-methyl-L-glutaminyl-[peptide chain release factor] + S-adenosyl-L-homocysteine + H(+)</text>
        <dbReference type="Rhea" id="RHEA:42896"/>
        <dbReference type="Rhea" id="RHEA-COMP:10271"/>
        <dbReference type="Rhea" id="RHEA-COMP:10272"/>
        <dbReference type="ChEBI" id="CHEBI:15378"/>
        <dbReference type="ChEBI" id="CHEBI:30011"/>
        <dbReference type="ChEBI" id="CHEBI:57856"/>
        <dbReference type="ChEBI" id="CHEBI:59789"/>
        <dbReference type="ChEBI" id="CHEBI:61891"/>
        <dbReference type="EC" id="2.1.1.297"/>
    </reaction>
</comment>
<dbReference type="InterPro" id="IPR002052">
    <property type="entry name" value="DNA_methylase_N6_adenine_CS"/>
</dbReference>
<dbReference type="Gene3D" id="3.40.50.150">
    <property type="entry name" value="Vaccinia Virus protein VP39"/>
    <property type="match status" value="1"/>
</dbReference>
<dbReference type="GO" id="GO:0102559">
    <property type="term" value="F:peptide chain release factor N(5)-glutamine methyltransferase activity"/>
    <property type="evidence" value="ECO:0007669"/>
    <property type="project" value="UniProtKB-EC"/>
</dbReference>
<dbReference type="InterPro" id="IPR004556">
    <property type="entry name" value="HemK-like"/>
</dbReference>
<dbReference type="InterPro" id="IPR050320">
    <property type="entry name" value="N5-glutamine_MTase"/>
</dbReference>
<proteinExistence type="inferred from homology"/>
<dbReference type="SUPFAM" id="SSF53335">
    <property type="entry name" value="S-adenosyl-L-methionine-dependent methyltransferases"/>
    <property type="match status" value="1"/>
</dbReference>
<keyword evidence="2 5" id="KW-0808">Transferase</keyword>
<evidence type="ECO:0000259" key="6">
    <source>
        <dbReference type="Pfam" id="PF05175"/>
    </source>
</evidence>
<name>A0A6C2YM89_9BACT</name>
<dbReference type="FunCoup" id="A0A6C2YM89">
    <property type="interactions" value="443"/>
</dbReference>
<feature type="binding site" evidence="5">
    <location>
        <begin position="198"/>
        <end position="201"/>
    </location>
    <ligand>
        <name>substrate</name>
    </ligand>
</feature>
<organism evidence="8">
    <name type="scientific">Tuwongella immobilis</name>
    <dbReference type="NCBI Taxonomy" id="692036"/>
    <lineage>
        <taxon>Bacteria</taxon>
        <taxon>Pseudomonadati</taxon>
        <taxon>Planctomycetota</taxon>
        <taxon>Planctomycetia</taxon>
        <taxon>Gemmatales</taxon>
        <taxon>Gemmataceae</taxon>
        <taxon>Tuwongella</taxon>
    </lineage>
</organism>
<dbReference type="InterPro" id="IPR019874">
    <property type="entry name" value="RF_methyltr_PrmC"/>
</dbReference>
<keyword evidence="3 5" id="KW-0949">S-adenosyl-L-methionine</keyword>
<evidence type="ECO:0000313" key="8">
    <source>
        <dbReference type="EMBL" id="VIP02339.1"/>
    </source>
</evidence>
<keyword evidence="9" id="KW-1185">Reference proteome</keyword>
<gene>
    <name evidence="5" type="primary">prmC</name>
    <name evidence="8" type="ORF">GMBLW1_16210</name>
</gene>
<feature type="binding site" evidence="5">
    <location>
        <begin position="130"/>
        <end position="134"/>
    </location>
    <ligand>
        <name>S-adenosyl-L-methionine</name>
        <dbReference type="ChEBI" id="CHEBI:59789"/>
    </ligand>
</feature>
<dbReference type="PANTHER" id="PTHR18895:SF74">
    <property type="entry name" value="MTRF1L RELEASE FACTOR GLUTAMINE METHYLTRANSFERASE"/>
    <property type="match status" value="1"/>
</dbReference>
<dbReference type="EMBL" id="LR593887">
    <property type="protein sequence ID" value="VTS01103.1"/>
    <property type="molecule type" value="Genomic_DNA"/>
</dbReference>
<reference evidence="8" key="1">
    <citation type="submission" date="2019-04" db="EMBL/GenBank/DDBJ databases">
        <authorList>
            <consortium name="Science for Life Laboratories"/>
        </authorList>
    </citation>
    <scope>NUCLEOTIDE SEQUENCE</scope>
    <source>
        <strain evidence="8">MBLW1</strain>
    </source>
</reference>
<dbReference type="RefSeq" id="WP_162657523.1">
    <property type="nucleotide sequence ID" value="NZ_LR593887.1"/>
</dbReference>
<dbReference type="InterPro" id="IPR029063">
    <property type="entry name" value="SAM-dependent_MTases_sf"/>
</dbReference>
<dbReference type="GO" id="GO:0032259">
    <property type="term" value="P:methylation"/>
    <property type="evidence" value="ECO:0007669"/>
    <property type="project" value="UniProtKB-KW"/>
</dbReference>
<evidence type="ECO:0000256" key="4">
    <source>
        <dbReference type="ARBA" id="ARBA00048391"/>
    </source>
</evidence>
<comment type="caution">
    <text evidence="5">Lacks conserved residue(s) required for the propagation of feature annotation.</text>
</comment>
<dbReference type="NCBIfam" id="TIGR03534">
    <property type="entry name" value="RF_mod_PrmC"/>
    <property type="match status" value="1"/>
</dbReference>
<evidence type="ECO:0000313" key="9">
    <source>
        <dbReference type="Proteomes" id="UP000464378"/>
    </source>
</evidence>
<evidence type="ECO:0000256" key="1">
    <source>
        <dbReference type="ARBA" id="ARBA00022603"/>
    </source>
</evidence>
<dbReference type="PROSITE" id="PS00092">
    <property type="entry name" value="N6_MTASE"/>
    <property type="match status" value="1"/>
</dbReference>